<proteinExistence type="inferred from homology"/>
<evidence type="ECO:0000256" key="6">
    <source>
        <dbReference type="RuleBase" id="RU361201"/>
    </source>
</evidence>
<keyword evidence="6" id="KW-0653">Protein transport</keyword>
<comment type="caution">
    <text evidence="8">The sequence shown here is derived from an EMBL/GenBank/DDBJ whole genome shotgun (WGS) entry which is preliminary data.</text>
</comment>
<keyword evidence="6" id="KW-0472">Membrane</keyword>
<dbReference type="GO" id="GO:0019776">
    <property type="term" value="F:Atg8-family ligase activity"/>
    <property type="evidence" value="ECO:0007669"/>
    <property type="project" value="TreeGrafter"/>
</dbReference>
<dbReference type="Proteomes" id="UP000780801">
    <property type="component" value="Unassembled WGS sequence"/>
</dbReference>
<gene>
    <name evidence="8" type="ORF">BGW38_001837</name>
</gene>
<evidence type="ECO:0000256" key="7">
    <source>
        <dbReference type="SAM" id="MobiDB-lite"/>
    </source>
</evidence>
<keyword evidence="4 6" id="KW-0833">Ubl conjugation pathway</keyword>
<keyword evidence="9" id="KW-1185">Reference proteome</keyword>
<evidence type="ECO:0000256" key="3">
    <source>
        <dbReference type="ARBA" id="ARBA00022499"/>
    </source>
</evidence>
<dbReference type="PANTHER" id="PTHR13385">
    <property type="entry name" value="AUTOPHAGY PROTEIN 12"/>
    <property type="match status" value="1"/>
</dbReference>
<comment type="function">
    <text evidence="6">Ubiquitin-like protein involved in cytoplasm to vacuole transport (Cvt), autophagy vesicles formation, mitophagy, and nucleophagy.</text>
</comment>
<evidence type="ECO:0000256" key="4">
    <source>
        <dbReference type="ARBA" id="ARBA00022786"/>
    </source>
</evidence>
<dbReference type="InterPro" id="IPR029071">
    <property type="entry name" value="Ubiquitin-like_domsf"/>
</dbReference>
<keyword evidence="5 6" id="KW-0072">Autophagy</keyword>
<evidence type="ECO:0000256" key="1">
    <source>
        <dbReference type="ARBA" id="ARBA00007778"/>
    </source>
</evidence>
<dbReference type="GO" id="GO:0061723">
    <property type="term" value="P:glycophagy"/>
    <property type="evidence" value="ECO:0007669"/>
    <property type="project" value="TreeGrafter"/>
</dbReference>
<protein>
    <recommendedName>
        <fullName evidence="2 6">Ubiquitin-like protein ATG12</fullName>
    </recommendedName>
</protein>
<feature type="compositionally biased region" description="Low complexity" evidence="7">
    <location>
        <begin position="17"/>
        <end position="27"/>
    </location>
</feature>
<evidence type="ECO:0000256" key="5">
    <source>
        <dbReference type="ARBA" id="ARBA00023006"/>
    </source>
</evidence>
<dbReference type="GO" id="GO:0097352">
    <property type="term" value="P:autophagosome maturation"/>
    <property type="evidence" value="ECO:0007669"/>
    <property type="project" value="TreeGrafter"/>
</dbReference>
<comment type="subunit">
    <text evidence="6">Forms a conjugate with ATG5.</text>
</comment>
<comment type="subcellular location">
    <subcellularLocation>
        <location evidence="6">Preautophagosomal structure membrane</location>
        <topology evidence="6">Peripheral membrane protein</topology>
    </subcellularLocation>
</comment>
<dbReference type="CDD" id="cd01612">
    <property type="entry name" value="Ubl_ATG12"/>
    <property type="match status" value="1"/>
</dbReference>
<dbReference type="AlphaFoldDB" id="A0A9P6KDY7"/>
<dbReference type="SUPFAM" id="SSF54236">
    <property type="entry name" value="Ubiquitin-like"/>
    <property type="match status" value="1"/>
</dbReference>
<keyword evidence="6" id="KW-0813">Transport</keyword>
<name>A0A9P6KDY7_9FUNG</name>
<evidence type="ECO:0000256" key="2">
    <source>
        <dbReference type="ARBA" id="ARBA00015875"/>
    </source>
</evidence>
<dbReference type="GO" id="GO:0034727">
    <property type="term" value="P:piecemeal microautophagy of the nucleus"/>
    <property type="evidence" value="ECO:0007669"/>
    <property type="project" value="TreeGrafter"/>
</dbReference>
<sequence length="145" mass="15748">MSSSGTPSSESPPPVLPSQENSSSGEPSGPPASPSTVIANHKKKDTSKVIVRFRAIGNAPILKQNFYKITASNKFVAVIQFLRKELGYQHSDPLFLYVNSAFSPAPDEIVNNLYKVTAEIAISSSCFKDLVLDYLIKQNFVPSSN</sequence>
<dbReference type="GO" id="GO:0000422">
    <property type="term" value="P:autophagy of mitochondrion"/>
    <property type="evidence" value="ECO:0007669"/>
    <property type="project" value="TreeGrafter"/>
</dbReference>
<evidence type="ECO:0000313" key="8">
    <source>
        <dbReference type="EMBL" id="KAF9581230.1"/>
    </source>
</evidence>
<dbReference type="GO" id="GO:0015031">
    <property type="term" value="P:protein transport"/>
    <property type="evidence" value="ECO:0007669"/>
    <property type="project" value="UniProtKB-KW"/>
</dbReference>
<dbReference type="GO" id="GO:0000045">
    <property type="term" value="P:autophagosome assembly"/>
    <property type="evidence" value="ECO:0007669"/>
    <property type="project" value="InterPro"/>
</dbReference>
<dbReference type="PANTHER" id="PTHR13385:SF0">
    <property type="entry name" value="UBIQUITIN-LIKE PROTEIN ATG12"/>
    <property type="match status" value="1"/>
</dbReference>
<dbReference type="Gene3D" id="3.10.20.90">
    <property type="entry name" value="Phosphatidylinositol 3-kinase Catalytic Subunit, Chain A, domain 1"/>
    <property type="match status" value="1"/>
</dbReference>
<dbReference type="GO" id="GO:0034045">
    <property type="term" value="C:phagophore assembly site membrane"/>
    <property type="evidence" value="ECO:0007669"/>
    <property type="project" value="UniProtKB-SubCell"/>
</dbReference>
<dbReference type="InterPro" id="IPR007242">
    <property type="entry name" value="Atg12"/>
</dbReference>
<organism evidence="8 9">
    <name type="scientific">Lunasporangiospora selenospora</name>
    <dbReference type="NCBI Taxonomy" id="979761"/>
    <lineage>
        <taxon>Eukaryota</taxon>
        <taxon>Fungi</taxon>
        <taxon>Fungi incertae sedis</taxon>
        <taxon>Mucoromycota</taxon>
        <taxon>Mortierellomycotina</taxon>
        <taxon>Mortierellomycetes</taxon>
        <taxon>Mortierellales</taxon>
        <taxon>Mortierellaceae</taxon>
        <taxon>Lunasporangiospora</taxon>
    </lineage>
</organism>
<evidence type="ECO:0000313" key="9">
    <source>
        <dbReference type="Proteomes" id="UP000780801"/>
    </source>
</evidence>
<feature type="region of interest" description="Disordered" evidence="7">
    <location>
        <begin position="1"/>
        <end position="41"/>
    </location>
</feature>
<dbReference type="GO" id="GO:0000421">
    <property type="term" value="C:autophagosome membrane"/>
    <property type="evidence" value="ECO:0007669"/>
    <property type="project" value="TreeGrafter"/>
</dbReference>
<dbReference type="OrthoDB" id="10003551at2759"/>
<dbReference type="Pfam" id="PF04110">
    <property type="entry name" value="APG12"/>
    <property type="match status" value="1"/>
</dbReference>
<keyword evidence="3 6" id="KW-1017">Isopeptide bond</keyword>
<reference evidence="8" key="1">
    <citation type="journal article" date="2020" name="Fungal Divers.">
        <title>Resolving the Mortierellaceae phylogeny through synthesis of multi-gene phylogenetics and phylogenomics.</title>
        <authorList>
            <person name="Vandepol N."/>
            <person name="Liber J."/>
            <person name="Desiro A."/>
            <person name="Na H."/>
            <person name="Kennedy M."/>
            <person name="Barry K."/>
            <person name="Grigoriev I.V."/>
            <person name="Miller A.N."/>
            <person name="O'Donnell K."/>
            <person name="Stajich J.E."/>
            <person name="Bonito G."/>
        </authorList>
    </citation>
    <scope>NUCLEOTIDE SEQUENCE</scope>
    <source>
        <strain evidence="8">KOD1015</strain>
    </source>
</reference>
<dbReference type="EMBL" id="JAABOA010001601">
    <property type="protein sequence ID" value="KAF9581230.1"/>
    <property type="molecule type" value="Genomic_DNA"/>
</dbReference>
<comment type="similarity">
    <text evidence="1 6">Belongs to the ATG12 family.</text>
</comment>
<dbReference type="GO" id="GO:0034274">
    <property type="term" value="C:Atg12-Atg5-Atg16 complex"/>
    <property type="evidence" value="ECO:0007669"/>
    <property type="project" value="TreeGrafter"/>
</dbReference>
<accession>A0A9P6KDY7</accession>